<evidence type="ECO:0000313" key="4">
    <source>
        <dbReference type="EMBL" id="CAB3360493.1"/>
    </source>
</evidence>
<keyword evidence="2" id="KW-0812">Transmembrane</keyword>
<gene>
    <name evidence="4" type="ORF">CLODIP_2_CD08836</name>
</gene>
<dbReference type="Proteomes" id="UP000494165">
    <property type="component" value="Unassembled WGS sequence"/>
</dbReference>
<proteinExistence type="predicted"/>
<evidence type="ECO:0000259" key="3">
    <source>
        <dbReference type="Pfam" id="PF16066"/>
    </source>
</evidence>
<feature type="domain" description="Fibronectin type III" evidence="3">
    <location>
        <begin position="64"/>
        <end position="134"/>
    </location>
</feature>
<dbReference type="EMBL" id="CADEPI010000003">
    <property type="protein sequence ID" value="CAB3360493.1"/>
    <property type="molecule type" value="Genomic_DNA"/>
</dbReference>
<comment type="caution">
    <text evidence="4">The sequence shown here is derived from an EMBL/GenBank/DDBJ whole genome shotgun (WGS) entry which is preliminary data.</text>
</comment>
<name>A0A8S1C0A7_9INSE</name>
<feature type="compositionally biased region" description="Low complexity" evidence="1">
    <location>
        <begin position="46"/>
        <end position="56"/>
    </location>
</feature>
<organism evidence="4 5">
    <name type="scientific">Cloeon dipterum</name>
    <dbReference type="NCBI Taxonomy" id="197152"/>
    <lineage>
        <taxon>Eukaryota</taxon>
        <taxon>Metazoa</taxon>
        <taxon>Ecdysozoa</taxon>
        <taxon>Arthropoda</taxon>
        <taxon>Hexapoda</taxon>
        <taxon>Insecta</taxon>
        <taxon>Pterygota</taxon>
        <taxon>Palaeoptera</taxon>
        <taxon>Ephemeroptera</taxon>
        <taxon>Pisciforma</taxon>
        <taxon>Baetidae</taxon>
        <taxon>Cloeon</taxon>
    </lineage>
</organism>
<keyword evidence="2" id="KW-0472">Membrane</keyword>
<protein>
    <recommendedName>
        <fullName evidence="3">Fibronectin type III domain-containing protein</fullName>
    </recommendedName>
</protein>
<dbReference type="PANTHER" id="PTHR21104:SF1">
    <property type="entry name" value="FIBRONECTIN TYPE III DOMAIN-CONTAINING PROTEIN"/>
    <property type="match status" value="1"/>
</dbReference>
<evidence type="ECO:0000313" key="5">
    <source>
        <dbReference type="Proteomes" id="UP000494165"/>
    </source>
</evidence>
<feature type="compositionally biased region" description="Basic residues" evidence="1">
    <location>
        <begin position="1"/>
        <end position="12"/>
    </location>
</feature>
<evidence type="ECO:0000256" key="1">
    <source>
        <dbReference type="SAM" id="MobiDB-lite"/>
    </source>
</evidence>
<feature type="region of interest" description="Disordered" evidence="1">
    <location>
        <begin position="1"/>
        <end position="58"/>
    </location>
</feature>
<dbReference type="InterPro" id="IPR032073">
    <property type="entry name" value="FNDC5_C"/>
</dbReference>
<keyword evidence="2" id="KW-1133">Transmembrane helix</keyword>
<dbReference type="OrthoDB" id="6424355at2759"/>
<dbReference type="AlphaFoldDB" id="A0A8S1C0A7"/>
<sequence>MTKTKDLRKKPHNPLPAPSPDPPGMGEDDPTADDSSGLMGSGEVTGVGNATAVGTTRGSGAPLVRAEEAMIVCLVLLLWVGAIALFFNRWGKIRMLEPYQPKFQPSSHRPSCPLLEMPAVAPTASPPSCPLNQRLQCSKLNVSLDSAAGRAPPRAQPPELGVRGAVFGRAPGAAAAQGQA</sequence>
<feature type="transmembrane region" description="Helical" evidence="2">
    <location>
        <begin position="69"/>
        <end position="87"/>
    </location>
</feature>
<evidence type="ECO:0000256" key="2">
    <source>
        <dbReference type="SAM" id="Phobius"/>
    </source>
</evidence>
<feature type="compositionally biased region" description="Pro residues" evidence="1">
    <location>
        <begin position="13"/>
        <end position="23"/>
    </location>
</feature>
<dbReference type="Pfam" id="PF16066">
    <property type="entry name" value="DUF4808"/>
    <property type="match status" value="1"/>
</dbReference>
<keyword evidence="5" id="KW-1185">Reference proteome</keyword>
<dbReference type="PANTHER" id="PTHR21104">
    <property type="entry name" value="FIBRONECTIN TYPE III DOMAIN-CONTAINING PROTEIN"/>
    <property type="match status" value="1"/>
</dbReference>
<accession>A0A8S1C0A7</accession>
<reference evidence="4 5" key="1">
    <citation type="submission" date="2020-04" db="EMBL/GenBank/DDBJ databases">
        <authorList>
            <person name="Alioto T."/>
            <person name="Alioto T."/>
            <person name="Gomez Garrido J."/>
        </authorList>
    </citation>
    <scope>NUCLEOTIDE SEQUENCE [LARGE SCALE GENOMIC DNA]</scope>
</reference>